<evidence type="ECO:0000313" key="1">
    <source>
        <dbReference type="EMBL" id="ETR70596.1"/>
    </source>
</evidence>
<gene>
    <name evidence="1" type="ORF">OMM_08704</name>
</gene>
<dbReference type="Pfam" id="PF05014">
    <property type="entry name" value="Nuc_deoxyrib_tr"/>
    <property type="match status" value="1"/>
</dbReference>
<accession>A0A1V1P775</accession>
<dbReference type="Proteomes" id="UP000189670">
    <property type="component" value="Unassembled WGS sequence"/>
</dbReference>
<evidence type="ECO:0000313" key="2">
    <source>
        <dbReference type="Proteomes" id="UP000189670"/>
    </source>
</evidence>
<dbReference type="Gene3D" id="3.40.50.450">
    <property type="match status" value="1"/>
</dbReference>
<reference evidence="2" key="1">
    <citation type="submission" date="2012-11" db="EMBL/GenBank/DDBJ databases">
        <authorList>
            <person name="Lucero-Rivera Y.E."/>
            <person name="Tovar-Ramirez D."/>
        </authorList>
    </citation>
    <scope>NUCLEOTIDE SEQUENCE [LARGE SCALE GENOMIC DNA]</scope>
    <source>
        <strain evidence="2">Araruama</strain>
    </source>
</reference>
<dbReference type="EMBL" id="ATBP01000399">
    <property type="protein sequence ID" value="ETR70596.1"/>
    <property type="molecule type" value="Genomic_DNA"/>
</dbReference>
<sequence>MKEYNYNCYLMTPSDSDFQDVRKHIADSLIEMKVKPVLWDQFPATTQTIAEALQNQIRESDLIVADVTGNNPNVMFELGFAFALSKPILILVQNTSREIPFNVSSYLYNVYDPTHPQQLRETIHAWVPRLIERIRKEARN</sequence>
<comment type="caution">
    <text evidence="1">The sequence shown here is derived from an EMBL/GenBank/DDBJ whole genome shotgun (WGS) entry which is preliminary data.</text>
</comment>
<organism evidence="1 2">
    <name type="scientific">Candidatus Magnetoglobus multicellularis str. Araruama</name>
    <dbReference type="NCBI Taxonomy" id="890399"/>
    <lineage>
        <taxon>Bacteria</taxon>
        <taxon>Pseudomonadati</taxon>
        <taxon>Thermodesulfobacteriota</taxon>
        <taxon>Desulfobacteria</taxon>
        <taxon>Desulfobacterales</taxon>
        <taxon>Desulfobacteraceae</taxon>
        <taxon>Candidatus Magnetoglobus</taxon>
    </lineage>
</organism>
<dbReference type="AlphaFoldDB" id="A0A1V1P775"/>
<proteinExistence type="predicted"/>
<protein>
    <submittedName>
        <fullName evidence="1">Uncharacterized protein</fullName>
    </submittedName>
</protein>
<name>A0A1V1P775_9BACT</name>
<dbReference type="InterPro" id="IPR007710">
    <property type="entry name" value="Nucleoside_deoxyribTrfase"/>
</dbReference>
<dbReference type="SUPFAM" id="SSF52309">
    <property type="entry name" value="N-(deoxy)ribosyltransferase-like"/>
    <property type="match status" value="1"/>
</dbReference>